<dbReference type="RefSeq" id="WP_153114012.1">
    <property type="nucleotide sequence ID" value="NZ_VZAS01000179.1"/>
</dbReference>
<gene>
    <name evidence="1" type="ORF">F7D59_02830</name>
</gene>
<sequence>MSQLILNDNTLGEFEHYYMNNMQLLANIIDPNMLFAEVARAGGKTEGVTGPRLIRVANDMPGELSFLVHKTYVALMTNVWPNIQAYFSRQVVVNGQQRSMLEYGIDYVVGESTLPSHFRKPRYPIAYAKHSVIFRNGAHLQLVSSDQPESVAGRNAVHAFVEEMKHNSGEKLKTRLFPSLRGGPANVRCSAYYEGVTGVSDTARVDLGEDDWFEDYEKKVNPKLIEEIATVALEVNRSLYRLFVLKQQERDSKDPVLLEKMRLESVKLNAFVARWKPRLADMRRNAIYYIRASSFCNKDILGPKFFKTQLDTLDIDEFLTAICAIRHKEVTNKFFINYDHVKHQFKDSYKYESILRLNLKDRFILTAEYLLHYDPHEPLYMGYDPGNFQSLIVAQKKDYGRRLDIIKEFFAFLPKDYNDLVAEVHQFFGSAAVNKTIYLYPDRAGNKRREEREQITTDSLNLKAAMESYGFMVILYNEDAPTIYHWQQFKLCQMLFGERSPLLPVIRIDENECKNLCSAIMISPLKKTDGKIELDKSSEKKQQLKNQAGLTTQLPSAMIYLLYGLYSDAVKAELSTYPTDLPDNFEI</sequence>
<dbReference type="Proteomes" id="UP000420635">
    <property type="component" value="Unassembled WGS sequence"/>
</dbReference>
<evidence type="ECO:0000313" key="2">
    <source>
        <dbReference type="Proteomes" id="UP000420635"/>
    </source>
</evidence>
<evidence type="ECO:0000313" key="1">
    <source>
        <dbReference type="EMBL" id="MQN88820.1"/>
    </source>
</evidence>
<dbReference type="EMBL" id="VZBQ01000029">
    <property type="protein sequence ID" value="MQN88820.1"/>
    <property type="molecule type" value="Genomic_DNA"/>
</dbReference>
<accession>A0A646HRD2</accession>
<proteinExistence type="predicted"/>
<organism evidence="1 2">
    <name type="scientific">Segatella copri</name>
    <dbReference type="NCBI Taxonomy" id="165179"/>
    <lineage>
        <taxon>Bacteria</taxon>
        <taxon>Pseudomonadati</taxon>
        <taxon>Bacteroidota</taxon>
        <taxon>Bacteroidia</taxon>
        <taxon>Bacteroidales</taxon>
        <taxon>Prevotellaceae</taxon>
        <taxon>Segatella</taxon>
    </lineage>
</organism>
<protein>
    <submittedName>
        <fullName evidence="1">Uncharacterized protein</fullName>
    </submittedName>
</protein>
<dbReference type="AlphaFoldDB" id="A0A646HRD2"/>
<reference evidence="2" key="1">
    <citation type="submission" date="2019-09" db="EMBL/GenBank/DDBJ databases">
        <title>Distinct polysaccharide growth profiles of human intestinal Prevotella copri isolates.</title>
        <authorList>
            <person name="Fehlner-Peach H."/>
            <person name="Magnabosco C."/>
            <person name="Raghavan V."/>
            <person name="Scher J.U."/>
            <person name="Tett A."/>
            <person name="Cox L.M."/>
            <person name="Gottsegen C."/>
            <person name="Watters A."/>
            <person name="Wiltshire- Gordon J.D."/>
            <person name="Segata N."/>
            <person name="Bonneau R."/>
            <person name="Littman D.R."/>
        </authorList>
    </citation>
    <scope>NUCLEOTIDE SEQUENCE [LARGE SCALE GENOMIC DNA]</scope>
    <source>
        <strain evidence="2">iP54</strain>
    </source>
</reference>
<name>A0A646HRD2_9BACT</name>
<comment type="caution">
    <text evidence="1">The sequence shown here is derived from an EMBL/GenBank/DDBJ whole genome shotgun (WGS) entry which is preliminary data.</text>
</comment>